<dbReference type="AlphaFoldDB" id="A0A1F7WPW5"/>
<dbReference type="STRING" id="1817813.A2008_10765"/>
<evidence type="ECO:0000256" key="5">
    <source>
        <dbReference type="ARBA" id="ARBA00023136"/>
    </source>
</evidence>
<evidence type="ECO:0000256" key="1">
    <source>
        <dbReference type="ARBA" id="ARBA00004651"/>
    </source>
</evidence>
<keyword evidence="3" id="KW-0812">Transmembrane</keyword>
<dbReference type="Pfam" id="PF03706">
    <property type="entry name" value="LPG_synthase_TM"/>
    <property type="match status" value="1"/>
</dbReference>
<accession>A0A1F7WPW5</accession>
<evidence type="ECO:0000256" key="4">
    <source>
        <dbReference type="ARBA" id="ARBA00022989"/>
    </source>
</evidence>
<keyword evidence="4" id="KW-1133">Transmembrane helix</keyword>
<protein>
    <recommendedName>
        <fullName evidence="8">Flippase-like domain-containing protein</fullName>
    </recommendedName>
</protein>
<organism evidence="6 7">
    <name type="scientific">Candidatus Wallbacteria bacterium GWC2_49_35</name>
    <dbReference type="NCBI Taxonomy" id="1817813"/>
    <lineage>
        <taxon>Bacteria</taxon>
        <taxon>Candidatus Walliibacteriota</taxon>
    </lineage>
</organism>
<comment type="caution">
    <text evidence="6">The sequence shown here is derived from an EMBL/GenBank/DDBJ whole genome shotgun (WGS) entry which is preliminary data.</text>
</comment>
<evidence type="ECO:0008006" key="8">
    <source>
        <dbReference type="Google" id="ProtNLM"/>
    </source>
</evidence>
<evidence type="ECO:0000313" key="7">
    <source>
        <dbReference type="Proteomes" id="UP000178735"/>
    </source>
</evidence>
<dbReference type="PANTHER" id="PTHR39087:SF2">
    <property type="entry name" value="UPF0104 MEMBRANE PROTEIN MJ1595"/>
    <property type="match status" value="1"/>
</dbReference>
<evidence type="ECO:0000256" key="3">
    <source>
        <dbReference type="ARBA" id="ARBA00022692"/>
    </source>
</evidence>
<reference evidence="6 7" key="1">
    <citation type="journal article" date="2016" name="Nat. Commun.">
        <title>Thousands of microbial genomes shed light on interconnected biogeochemical processes in an aquifer system.</title>
        <authorList>
            <person name="Anantharaman K."/>
            <person name="Brown C.T."/>
            <person name="Hug L.A."/>
            <person name="Sharon I."/>
            <person name="Castelle C.J."/>
            <person name="Probst A.J."/>
            <person name="Thomas B.C."/>
            <person name="Singh A."/>
            <person name="Wilkins M.J."/>
            <person name="Karaoz U."/>
            <person name="Brodie E.L."/>
            <person name="Williams K.H."/>
            <person name="Hubbard S.S."/>
            <person name="Banfield J.F."/>
        </authorList>
    </citation>
    <scope>NUCLEOTIDE SEQUENCE [LARGE SCALE GENOMIC DNA]</scope>
</reference>
<dbReference type="InterPro" id="IPR022791">
    <property type="entry name" value="L-PG_synthase/AglD"/>
</dbReference>
<dbReference type="EMBL" id="MGFH01000133">
    <property type="protein sequence ID" value="OGM04876.1"/>
    <property type="molecule type" value="Genomic_DNA"/>
</dbReference>
<evidence type="ECO:0000256" key="2">
    <source>
        <dbReference type="ARBA" id="ARBA00022475"/>
    </source>
</evidence>
<evidence type="ECO:0000313" key="6">
    <source>
        <dbReference type="EMBL" id="OGM04876.1"/>
    </source>
</evidence>
<dbReference type="PANTHER" id="PTHR39087">
    <property type="entry name" value="UPF0104 MEMBRANE PROTEIN MJ1595"/>
    <property type="match status" value="1"/>
</dbReference>
<proteinExistence type="predicted"/>
<dbReference type="Proteomes" id="UP000178735">
    <property type="component" value="Unassembled WGS sequence"/>
</dbReference>
<dbReference type="NCBIfam" id="TIGR00374">
    <property type="entry name" value="flippase-like domain"/>
    <property type="match status" value="1"/>
</dbReference>
<keyword evidence="5" id="KW-0472">Membrane</keyword>
<gene>
    <name evidence="6" type="ORF">A2008_10765</name>
</gene>
<keyword evidence="2" id="KW-1003">Cell membrane</keyword>
<sequence>MRYLKIAASIFIGLFFLWLALKNADLAKAASRAAALDPLWLAAAVLTFFYTQFLRAARWHMLLAGAGGSYYDSLKVFYLGLFANYVLPFRLGEFSRPLVMKKIRGTSFSAVLGVIFVERLLDLAGQVFLLAFVLGFSPMPLNNRLVGYIRTALALVAIICLGGLAALRFMSKKSAARERLAAFFNSAAPDAAAKISGLLKSFNSGAGIFSDKKRLAAAFAYTVVSWFVSAATIMFSLRAMSINLESPFLSACFIQAAISVALVIPPPPGFVGTFHFFCKEGLTFYSVPENTAVAYAVFFHALQIALVAVPAVCFMASYGIRFGDFIGKEKPLK</sequence>
<name>A0A1F7WPW5_9BACT</name>
<comment type="subcellular location">
    <subcellularLocation>
        <location evidence="1">Cell membrane</location>
        <topology evidence="1">Multi-pass membrane protein</topology>
    </subcellularLocation>
</comment>
<dbReference type="GO" id="GO:0005886">
    <property type="term" value="C:plasma membrane"/>
    <property type="evidence" value="ECO:0007669"/>
    <property type="project" value="UniProtKB-SubCell"/>
</dbReference>